<comment type="caution">
    <text evidence="2">The sequence shown here is derived from an EMBL/GenBank/DDBJ whole genome shotgun (WGS) entry which is preliminary data.</text>
</comment>
<feature type="region of interest" description="Disordered" evidence="1">
    <location>
        <begin position="137"/>
        <end position="156"/>
    </location>
</feature>
<accession>A0A366JLL1</accession>
<proteinExistence type="predicted"/>
<dbReference type="EMBL" id="QNSF01000017">
    <property type="protein sequence ID" value="RBP87872.1"/>
    <property type="molecule type" value="Genomic_DNA"/>
</dbReference>
<evidence type="ECO:0000313" key="3">
    <source>
        <dbReference type="Proteomes" id="UP000252731"/>
    </source>
</evidence>
<reference evidence="2 3" key="1">
    <citation type="submission" date="2018-06" db="EMBL/GenBank/DDBJ databases">
        <title>Freshwater and sediment microbial communities from various areas in North America, analyzing microbe dynamics in response to fracking.</title>
        <authorList>
            <person name="Lamendella R."/>
        </authorList>
    </citation>
    <scope>NUCLEOTIDE SEQUENCE [LARGE SCALE GENOMIC DNA]</scope>
    <source>
        <strain evidence="2 3">14_TX</strain>
    </source>
</reference>
<dbReference type="AlphaFoldDB" id="A0A366JLL1"/>
<evidence type="ECO:0000256" key="1">
    <source>
        <dbReference type="SAM" id="MobiDB-lite"/>
    </source>
</evidence>
<protein>
    <submittedName>
        <fullName evidence="2">Uncharacterized protein</fullName>
    </submittedName>
</protein>
<gene>
    <name evidence="2" type="ORF">DFO70_11763</name>
</gene>
<keyword evidence="3" id="KW-1185">Reference proteome</keyword>
<name>A0A366JLL1_CYTFI</name>
<dbReference type="Proteomes" id="UP000252731">
    <property type="component" value="Unassembled WGS sequence"/>
</dbReference>
<evidence type="ECO:0000313" key="2">
    <source>
        <dbReference type="EMBL" id="RBP87872.1"/>
    </source>
</evidence>
<organism evidence="2 3">
    <name type="scientific">Cytobacillus firmus</name>
    <name type="common">Bacillus firmus</name>
    <dbReference type="NCBI Taxonomy" id="1399"/>
    <lineage>
        <taxon>Bacteria</taxon>
        <taxon>Bacillati</taxon>
        <taxon>Bacillota</taxon>
        <taxon>Bacilli</taxon>
        <taxon>Bacillales</taxon>
        <taxon>Bacillaceae</taxon>
        <taxon>Cytobacillus</taxon>
    </lineage>
</organism>
<sequence>MVAASLDLPIDKNLGYLLSHRIPIFLFINRRKNNFFIFFSTIIISQTSQQAEKAIIDRFIQLRAKGFHFSPVDEMAAKEILAGGVSLKDALIYLKECFDDYKPKHSRDQINSLSYCVGPILDRHHQQLESQKLAQNVKPFKSNNSYQPKGKRSKPIRTEMLADWFDESNQPTLDKPPKTEDDLARKKAELNEKLKKLRSGS</sequence>